<evidence type="ECO:0000313" key="1">
    <source>
        <dbReference type="EMBL" id="KAF7845620.1"/>
    </source>
</evidence>
<proteinExistence type="predicted"/>
<dbReference type="Proteomes" id="UP000634136">
    <property type="component" value="Unassembled WGS sequence"/>
</dbReference>
<accession>A0A834XHI9</accession>
<keyword evidence="2" id="KW-1185">Reference proteome</keyword>
<gene>
    <name evidence="1" type="ORF">G2W53_002525</name>
</gene>
<dbReference type="GO" id="GO:0016301">
    <property type="term" value="F:kinase activity"/>
    <property type="evidence" value="ECO:0007669"/>
    <property type="project" value="UniProtKB-KW"/>
</dbReference>
<keyword evidence="1" id="KW-0418">Kinase</keyword>
<name>A0A834XHI9_9FABA</name>
<reference evidence="1" key="1">
    <citation type="submission" date="2020-09" db="EMBL/GenBank/DDBJ databases">
        <title>Genome-Enabled Discovery of Anthraquinone Biosynthesis in Senna tora.</title>
        <authorList>
            <person name="Kang S.-H."/>
            <person name="Pandey R.P."/>
            <person name="Lee C.-M."/>
            <person name="Sim J.-S."/>
            <person name="Jeong J.-T."/>
            <person name="Choi B.-S."/>
            <person name="Jung M."/>
            <person name="Ginzburg D."/>
            <person name="Zhao K."/>
            <person name="Won S.Y."/>
            <person name="Oh T.-J."/>
            <person name="Yu Y."/>
            <person name="Kim N.-H."/>
            <person name="Lee O.R."/>
            <person name="Lee T.-H."/>
            <person name="Bashyal P."/>
            <person name="Kim T.-S."/>
            <person name="Lee W.-H."/>
            <person name="Kawkins C."/>
            <person name="Kim C.-K."/>
            <person name="Kim J.S."/>
            <person name="Ahn B.O."/>
            <person name="Rhee S.Y."/>
            <person name="Sohng J.K."/>
        </authorList>
    </citation>
    <scope>NUCLEOTIDE SEQUENCE</scope>
    <source>
        <tissue evidence="1">Leaf</tissue>
    </source>
</reference>
<comment type="caution">
    <text evidence="1">The sequence shown here is derived from an EMBL/GenBank/DDBJ whole genome shotgun (WGS) entry which is preliminary data.</text>
</comment>
<dbReference type="AlphaFoldDB" id="A0A834XHI9"/>
<keyword evidence="1" id="KW-0808">Transferase</keyword>
<protein>
    <submittedName>
        <fullName evidence="1">Phosphoenolpyruvate carboxykinase</fullName>
    </submittedName>
</protein>
<organism evidence="1 2">
    <name type="scientific">Senna tora</name>
    <dbReference type="NCBI Taxonomy" id="362788"/>
    <lineage>
        <taxon>Eukaryota</taxon>
        <taxon>Viridiplantae</taxon>
        <taxon>Streptophyta</taxon>
        <taxon>Embryophyta</taxon>
        <taxon>Tracheophyta</taxon>
        <taxon>Spermatophyta</taxon>
        <taxon>Magnoliopsida</taxon>
        <taxon>eudicotyledons</taxon>
        <taxon>Gunneridae</taxon>
        <taxon>Pentapetalae</taxon>
        <taxon>rosids</taxon>
        <taxon>fabids</taxon>
        <taxon>Fabales</taxon>
        <taxon>Fabaceae</taxon>
        <taxon>Caesalpinioideae</taxon>
        <taxon>Cassia clade</taxon>
        <taxon>Senna</taxon>
    </lineage>
</organism>
<keyword evidence="1" id="KW-0670">Pyruvate</keyword>
<evidence type="ECO:0000313" key="2">
    <source>
        <dbReference type="Proteomes" id="UP000634136"/>
    </source>
</evidence>
<dbReference type="EMBL" id="JAAIUW010000001">
    <property type="protein sequence ID" value="KAF7845620.1"/>
    <property type="molecule type" value="Genomic_DNA"/>
</dbReference>
<sequence>MILICIPNPRNENAMRNLLLNRLIQTSFTRSSKSTSLPFLLASRRNVVSAPPGEDEVGSVVFSSGLSWALASKGVIVKGKAFQNLKPSELKQLGATIAECLSGFSVYVRGSVVSGAPDISKAQFGKLVKQSAICIQPLAESVVYFSITFHCDSSFTYYFFCCSPDCNYRRTTLANKLVACEKLDRSLIATTTNCG</sequence>